<protein>
    <submittedName>
        <fullName evidence="3">Uncharacterized protein</fullName>
    </submittedName>
</protein>
<dbReference type="STRING" id="65357.A0A024GB69"/>
<dbReference type="EMBL" id="CAIX01000062">
    <property type="protein sequence ID" value="CCI44116.1"/>
    <property type="molecule type" value="Genomic_DNA"/>
</dbReference>
<feature type="region of interest" description="Disordered" evidence="2">
    <location>
        <begin position="153"/>
        <end position="182"/>
    </location>
</feature>
<feature type="compositionally biased region" description="Basic and acidic residues" evidence="2">
    <location>
        <begin position="813"/>
        <end position="828"/>
    </location>
</feature>
<evidence type="ECO:0000256" key="1">
    <source>
        <dbReference type="SAM" id="Coils"/>
    </source>
</evidence>
<sequence length="1968" mass="229785">MTDFSLDQLREEALNEWLSLGFDASTFSLEKLTKTWLIQDHKSIDATEGEELFKAKQELLREYHAGSTPFRDLSKIGKAIAKRITSRIEGTTGAFLSNPKLQVRQHAIDARKMSQDSTRYQSHKFSIHAGFRQEKVNDGFKQKNTCSKHMETLKTRGQKRSKTASAENDVQQLPSIEPRQETLKPIGQDHCVQKVFEEELLRRELNERFWKQKNNGGKVRAVSIKRSKGMIRSNSEQSCTRFSLITDENLSIIKKYLEGTFSRSCSDDIEKSKLKKLRKMKASDVKSLREKIDDLKDIQGSSTTEHETIARLVETQVVQLENIGLKKQIIQSSIKGPPRRDPTKNEKIELHELALQKKTCGNQIATLEARRAKLQIRIECFEQSRSDLTEKLNRLLQDKSYRESNKKPNTSCELPGIAERPVDTRQPIGDMHSEEDYESKTLILDNTKNISKTQQNYMTVTRNTRLRLLEQRLDPIYRATESLKNIAAQRWCLQMMEDSQHEEIRLLKSQVDKNQAKQLETRRTLRRSEWCDEIKQFHRAKTLRNASHAIADSLKLWEHCAGIHISNFRYLEPLQIITLEQDDPEGFLCGSFELPRCLTYRFELHVEQLPIPRISSEVTYQNLNYDLKIFAGPCKKDLHEVYCGVHLFQEGRIHRHSFQFYGKAMFFRIEMKKVLTSLSDTRNSVNDPLPQFRSVWLPAIQNSVHYKEYTEKIHPQRATKIPNVDHFVSNFVEPLRVERELCGGSDRYNILLENPIKARRKLDQSRWDTTEYKHHANAKEIVETEQSFTAIHPNTETMPTVKVVLHGGRSPSRSRDINAKRTYSEKESPSFSRCEEVMDFFDMPVLQVEMRGHNESSDSVHKEGDEICILSGSLSKCASASIPSQPQSYSDENPLSKEGFLLEESDGKHPLKAVKESFNIMQRDNSIKQERDTSEKDRLDELLTNAHAKQDRERALKNLNREGYRDLTYNKNIFVKEVMKRSMHVRDEKTLHHHKIGDRDRQEVKYKRGTEMMALRSKNLVKKEDIMKALQRRERLMNVGKLEMRIEKSTLLTKKLEFAAPEVDPTTLLTFTDGRQGSTDLNPYQERIVIPQIDVRSLLEGPNCDGTIATNVYDKEFGEMELTESHFYDNTRQRCIDKLHARHNLKDSVDQAVVHRSSLLYQRLVEERHRVAFHDMIQFYSRLRHFQIRIQQLTDEIAYRYLEQGIMKEENVELEGMLAVIKSRVRTYEREYYQAYSLVVELDNSQEILKSSSTEVALLRSEHQIALQKCETLDHIFNKEESRLHALQRVCHIMESRLQKMNQYHRFRESVFAALQKSLIKTASECGKLRESILRSSLQEPGRKVMTPLGLGIVKESRENDGKSCVFLPVLEATIHTSIEHLLLHEFKIVNEEEIAMRAEEDKTRSQVLLTAQREASARHCMQSEDLNVSKLILSRRQSRSATKLIVESVCETKWQHNYKSELDNRLKLGDIGSVSTSLVAQNTGRADERSGCIEQHDLYNFGPVSQKPTQKMFLTSMWFPSRSSVMLQRFAPIVSINDMQLLTRLNRLWEDRKKELREQYGAWHKERVTHQVSVLQCREYEMHLNEIAEQRQQQLQMLLEEKSCRRFYQWDKLRTAREQEDMALEESLMKLISTVEAKYTSTHSILRREHGHSDGTADRRLQIKLEKKVRLHLQKLRAQMRQEDDSECKIQMVDNRSIEIPAQNDYDWSLITAEHAATKLIDESSLNLKIAKACYMQKLSQCELEWMRLSEHISSLVISLEYMKTEVDHHTLSLQRIAKKTRELAESLKNIRDRMQESNRRLAETKNKMEAAQELNQKASARFEYVKAQNTSMDSELLHGTNQRYGTRELLHSLQELYFTSLIDFLISHAVKEHHAHKMKSADDYLKHLTFERNCKTEKLKVLRSKHQRQDLMSLKRSQLPIFKISRRIALSNSFSRWKMCRSQSIRVRAIFDLKYQIILQNQTAQE</sequence>
<feature type="region of interest" description="Disordered" evidence="2">
    <location>
        <begin position="806"/>
        <end position="828"/>
    </location>
</feature>
<dbReference type="OrthoDB" id="192163at2759"/>
<gene>
    <name evidence="3" type="ORF">BN9_049000</name>
</gene>
<reference evidence="3 4" key="1">
    <citation type="submission" date="2012-05" db="EMBL/GenBank/DDBJ databases">
        <title>Recombination and specialization in a pathogen metapopulation.</title>
        <authorList>
            <person name="Gardiner A."/>
            <person name="Kemen E."/>
            <person name="Schultz-Larsen T."/>
            <person name="MacLean D."/>
            <person name="Van Oosterhout C."/>
            <person name="Jones J.D.G."/>
        </authorList>
    </citation>
    <scope>NUCLEOTIDE SEQUENCE [LARGE SCALE GENOMIC DNA]</scope>
    <source>
        <strain evidence="3 4">Ac Nc2</strain>
    </source>
</reference>
<name>A0A024GB69_9STRA</name>
<keyword evidence="1" id="KW-0175">Coiled coil</keyword>
<evidence type="ECO:0000256" key="2">
    <source>
        <dbReference type="SAM" id="MobiDB-lite"/>
    </source>
</evidence>
<feature type="coiled-coil region" evidence="1">
    <location>
        <begin position="1775"/>
        <end position="1823"/>
    </location>
</feature>
<proteinExistence type="predicted"/>
<feature type="coiled-coil region" evidence="1">
    <location>
        <begin position="364"/>
        <end position="398"/>
    </location>
</feature>
<comment type="caution">
    <text evidence="3">The sequence shown here is derived from an EMBL/GenBank/DDBJ whole genome shotgun (WGS) entry which is preliminary data.</text>
</comment>
<dbReference type="Proteomes" id="UP000053237">
    <property type="component" value="Unassembled WGS sequence"/>
</dbReference>
<keyword evidence="4" id="KW-1185">Reference proteome</keyword>
<accession>A0A024GB69</accession>
<evidence type="ECO:0000313" key="3">
    <source>
        <dbReference type="EMBL" id="CCI44116.1"/>
    </source>
</evidence>
<organism evidence="3 4">
    <name type="scientific">Albugo candida</name>
    <dbReference type="NCBI Taxonomy" id="65357"/>
    <lineage>
        <taxon>Eukaryota</taxon>
        <taxon>Sar</taxon>
        <taxon>Stramenopiles</taxon>
        <taxon>Oomycota</taxon>
        <taxon>Peronosporomycetes</taxon>
        <taxon>Albuginales</taxon>
        <taxon>Albuginaceae</taxon>
        <taxon>Albugo</taxon>
    </lineage>
</organism>
<dbReference type="InParanoid" id="A0A024GB69"/>
<evidence type="ECO:0000313" key="4">
    <source>
        <dbReference type="Proteomes" id="UP000053237"/>
    </source>
</evidence>
<feature type="compositionally biased region" description="Polar residues" evidence="2">
    <location>
        <begin position="163"/>
        <end position="174"/>
    </location>
</feature>